<dbReference type="InterPro" id="IPR026116">
    <property type="entry name" value="GT18_cat"/>
</dbReference>
<feature type="transmembrane region" description="Helical" evidence="2">
    <location>
        <begin position="73"/>
        <end position="90"/>
    </location>
</feature>
<organism evidence="4 5">
    <name type="scientific">Filobasidium floriforme</name>
    <dbReference type="NCBI Taxonomy" id="5210"/>
    <lineage>
        <taxon>Eukaryota</taxon>
        <taxon>Fungi</taxon>
        <taxon>Dikarya</taxon>
        <taxon>Basidiomycota</taxon>
        <taxon>Agaricomycotina</taxon>
        <taxon>Tremellomycetes</taxon>
        <taxon>Filobasidiales</taxon>
        <taxon>Filobasidiaceae</taxon>
        <taxon>Filobasidium</taxon>
    </lineage>
</organism>
<dbReference type="Proteomes" id="UP000812966">
    <property type="component" value="Unassembled WGS sequence"/>
</dbReference>
<keyword evidence="2" id="KW-0812">Transmembrane</keyword>
<accession>A0A8K0JK21</accession>
<dbReference type="UniPathway" id="UPA00378"/>
<dbReference type="AlphaFoldDB" id="A0A8K0JK21"/>
<feature type="compositionally biased region" description="Low complexity" evidence="1">
    <location>
        <begin position="150"/>
        <end position="173"/>
    </location>
</feature>
<evidence type="ECO:0000313" key="4">
    <source>
        <dbReference type="EMBL" id="KAG7532127.1"/>
    </source>
</evidence>
<name>A0A8K0JK21_9TREE</name>
<feature type="region of interest" description="Disordered" evidence="1">
    <location>
        <begin position="1"/>
        <end position="64"/>
    </location>
</feature>
<feature type="region of interest" description="Disordered" evidence="1">
    <location>
        <begin position="146"/>
        <end position="175"/>
    </location>
</feature>
<proteinExistence type="predicted"/>
<dbReference type="OrthoDB" id="2113294at2759"/>
<reference evidence="4" key="1">
    <citation type="submission" date="2020-04" db="EMBL/GenBank/DDBJ databases">
        <title>Analysis of mating type loci in Filobasidium floriforme.</title>
        <authorList>
            <person name="Nowrousian M."/>
        </authorList>
    </citation>
    <scope>NUCLEOTIDE SEQUENCE</scope>
    <source>
        <strain evidence="4">CBS 6242</strain>
    </source>
</reference>
<keyword evidence="2" id="KW-1133">Transmembrane helix</keyword>
<feature type="region of interest" description="Disordered" evidence="1">
    <location>
        <begin position="91"/>
        <end position="123"/>
    </location>
</feature>
<evidence type="ECO:0000256" key="1">
    <source>
        <dbReference type="SAM" id="MobiDB-lite"/>
    </source>
</evidence>
<feature type="compositionally biased region" description="Basic and acidic residues" evidence="1">
    <location>
        <begin position="17"/>
        <end position="42"/>
    </location>
</feature>
<evidence type="ECO:0000259" key="3">
    <source>
        <dbReference type="Pfam" id="PF15024"/>
    </source>
</evidence>
<feature type="domain" description="Glycosyltransferase family 18 catalytic" evidence="3">
    <location>
        <begin position="537"/>
        <end position="667"/>
    </location>
</feature>
<keyword evidence="2" id="KW-0472">Membrane</keyword>
<dbReference type="GO" id="GO:0030144">
    <property type="term" value="F:alpha-1,6-mannosylglycoprotein 6-beta-N-acetylglucosaminyltransferase activity"/>
    <property type="evidence" value="ECO:0007669"/>
    <property type="project" value="InterPro"/>
</dbReference>
<evidence type="ECO:0000313" key="5">
    <source>
        <dbReference type="Proteomes" id="UP000812966"/>
    </source>
</evidence>
<comment type="caution">
    <text evidence="4">The sequence shown here is derived from an EMBL/GenBank/DDBJ whole genome shotgun (WGS) entry which is preliminary data.</text>
</comment>
<keyword evidence="5" id="KW-1185">Reference proteome</keyword>
<evidence type="ECO:0000256" key="2">
    <source>
        <dbReference type="SAM" id="Phobius"/>
    </source>
</evidence>
<gene>
    <name evidence="4" type="ORF">FFLO_03815</name>
</gene>
<protein>
    <recommendedName>
        <fullName evidence="3">Glycosyltransferase family 18 catalytic domain-containing protein</fullName>
    </recommendedName>
</protein>
<feature type="compositionally biased region" description="Low complexity" evidence="1">
    <location>
        <begin position="45"/>
        <end position="62"/>
    </location>
</feature>
<dbReference type="Pfam" id="PF15024">
    <property type="entry name" value="Glyco_transf_18"/>
    <property type="match status" value="1"/>
</dbReference>
<sequence length="712" mass="80066">MSISRNPPEYIPLSQNDPHDHDHDPIRDHHLDVPFNPGHDHPGLNSNNSSRRSSASFNSTSSLTGRRWRTRQLVVVLLVGAIVVGVWVSSSSSGRMTNRNGDGDGNSDDTMDMNRGGSAYKPGRLGKELVRRRRMMLGESSTENWEEILGSSSSSGSGSRSSSSGSSASNSESHNSKDLFSLSTYLDEEPCAGYTSGAEKAYSEKCWRARWIEQIDGWGMEDSDFWPSLSSLNKQSLARLRRCLLDPETTLATDYPRYTDEEPHIPLNLTDVQDEVGVDTRPCSLTSTKVILGNWWYFTMAYGDWSQSPGESVWLRNQMRALYELGYTILATNTYKGMIEAHKAMPDVISQIWTEDKHTLTCQDDPYCADYTTFKPTNEKYPGTGVDEKTHLPDFWDDIRSDPGDTPQRWAWLNHELSAIPEEERGTIPTWKLFTTTYWGARPEDPAWDFTSEDFPWNALGQQWTLTPFAYPLHLYIPYSIEQTCASAPQITPLEKSPKLFVLAKQSDYFQDPWSSVPSTFWSKAQNLTGLEVESVATGEVPLPDGVKSTGHVTREEFEVMVSKSKLMLGIGRPLISPSVYSALCQGTPVVIPYFKDEPVPKGWDLFNGAYAQHGPAAAIGEPYVYSYKSGDEADLVDKIRKAAERPIERYIPPDMTYQAELRNMDDLLRFDWKGYGELVQEVGGEHATRLRRHVVARCFKIGRCQPLHGGL</sequence>
<dbReference type="EMBL" id="JABELV010000073">
    <property type="protein sequence ID" value="KAG7532127.1"/>
    <property type="molecule type" value="Genomic_DNA"/>
</dbReference>